<dbReference type="Proteomes" id="UP000694845">
    <property type="component" value="Unplaced"/>
</dbReference>
<evidence type="ECO:0000313" key="2">
    <source>
        <dbReference type="RefSeq" id="XP_022097184.1"/>
    </source>
</evidence>
<reference evidence="2" key="1">
    <citation type="submission" date="2025-08" db="UniProtKB">
        <authorList>
            <consortium name="RefSeq"/>
        </authorList>
    </citation>
    <scope>IDENTIFICATION</scope>
</reference>
<dbReference type="OMA" id="WSRHDPV"/>
<dbReference type="GeneID" id="110982805"/>
<organism evidence="1 2">
    <name type="scientific">Acanthaster planci</name>
    <name type="common">Crown-of-thorns starfish</name>
    <dbReference type="NCBI Taxonomy" id="133434"/>
    <lineage>
        <taxon>Eukaryota</taxon>
        <taxon>Metazoa</taxon>
        <taxon>Echinodermata</taxon>
        <taxon>Eleutherozoa</taxon>
        <taxon>Asterozoa</taxon>
        <taxon>Asteroidea</taxon>
        <taxon>Valvatacea</taxon>
        <taxon>Valvatida</taxon>
        <taxon>Acanthasteridae</taxon>
        <taxon>Acanthaster</taxon>
    </lineage>
</organism>
<dbReference type="AlphaFoldDB" id="A0A8B7YV46"/>
<protein>
    <submittedName>
        <fullName evidence="2">Uncharacterized protein LOC110982805</fullName>
    </submittedName>
</protein>
<evidence type="ECO:0000313" key="1">
    <source>
        <dbReference type="Proteomes" id="UP000694845"/>
    </source>
</evidence>
<gene>
    <name evidence="2" type="primary">LOC110982805</name>
</gene>
<accession>A0A8B7YV46</accession>
<sequence length="204" mass="22704">MPTRWPVHNKNRSCALIKVQHKGTTSKSPRALHSLGIVKMANIDALRPYSPRKSSMTFWSRHDPVKLPQGYTDHWAKMQLKCTTFQVAMPSGKVISHGGLLAQRAPKNEHVATFEYTRNGTLTRVGDPTFTQVVVSGLNGTLPGNYDKKRQKPGSARSLRTTYNDKAKDGFNYWQIERPKPTKFGRCGIGAANTILGLGNSIRT</sequence>
<proteinExistence type="predicted"/>
<keyword evidence="1" id="KW-1185">Reference proteome</keyword>
<dbReference type="OrthoDB" id="8903066at2759"/>
<dbReference type="KEGG" id="aplc:110982805"/>
<name>A0A8B7YV46_ACAPL</name>
<dbReference type="RefSeq" id="XP_022097184.1">
    <property type="nucleotide sequence ID" value="XM_022241492.1"/>
</dbReference>